<dbReference type="RefSeq" id="WP_202997137.1">
    <property type="nucleotide sequence ID" value="NZ_JAENHO010000014.1"/>
</dbReference>
<feature type="compositionally biased region" description="Gly residues" evidence="1">
    <location>
        <begin position="41"/>
        <end position="51"/>
    </location>
</feature>
<name>A0ABS1W1F1_9ACTN</name>
<dbReference type="Proteomes" id="UP000598996">
    <property type="component" value="Unassembled WGS sequence"/>
</dbReference>
<dbReference type="EMBL" id="JAENHO010000014">
    <property type="protein sequence ID" value="MBL7260403.1"/>
    <property type="molecule type" value="Genomic_DNA"/>
</dbReference>
<feature type="compositionally biased region" description="Acidic residues" evidence="1">
    <location>
        <begin position="1"/>
        <end position="13"/>
    </location>
</feature>
<comment type="caution">
    <text evidence="2">The sequence shown here is derived from an EMBL/GenBank/DDBJ whole genome shotgun (WGS) entry which is preliminary data.</text>
</comment>
<feature type="compositionally biased region" description="Basic and acidic residues" evidence="1">
    <location>
        <begin position="14"/>
        <end position="27"/>
    </location>
</feature>
<feature type="compositionally biased region" description="Acidic residues" evidence="1">
    <location>
        <begin position="28"/>
        <end position="38"/>
    </location>
</feature>
<evidence type="ECO:0000256" key="1">
    <source>
        <dbReference type="SAM" id="MobiDB-lite"/>
    </source>
</evidence>
<protein>
    <submittedName>
        <fullName evidence="2">Uncharacterized protein</fullName>
    </submittedName>
</protein>
<gene>
    <name evidence="2" type="ORF">JKJ07_39525</name>
</gene>
<feature type="region of interest" description="Disordered" evidence="1">
    <location>
        <begin position="1"/>
        <end position="51"/>
    </location>
</feature>
<keyword evidence="3" id="KW-1185">Reference proteome</keyword>
<sequence length="51" mass="5410">MEPIGDPDEQEDFAGEHSDTAVDKDVTADQDDDAEPESPDGWGGLEPEGPP</sequence>
<evidence type="ECO:0000313" key="2">
    <source>
        <dbReference type="EMBL" id="MBL7260403.1"/>
    </source>
</evidence>
<reference evidence="2 3" key="1">
    <citation type="submission" date="2021-01" db="EMBL/GenBank/DDBJ databases">
        <title>Actinoplanes sp. nov. LDG1-01 isolated from lichen.</title>
        <authorList>
            <person name="Saeng-In P."/>
            <person name="Phongsopitanun W."/>
            <person name="Kanchanasin P."/>
            <person name="Yuki M."/>
            <person name="Kudo T."/>
            <person name="Ohkuma M."/>
            <person name="Tanasupawat S."/>
        </authorList>
    </citation>
    <scope>NUCLEOTIDE SEQUENCE [LARGE SCALE GENOMIC DNA]</scope>
    <source>
        <strain evidence="2 3">LDG1-01</strain>
    </source>
</reference>
<organism evidence="2 3">
    <name type="scientific">Paractinoplanes lichenicola</name>
    <dbReference type="NCBI Taxonomy" id="2802976"/>
    <lineage>
        <taxon>Bacteria</taxon>
        <taxon>Bacillati</taxon>
        <taxon>Actinomycetota</taxon>
        <taxon>Actinomycetes</taxon>
        <taxon>Micromonosporales</taxon>
        <taxon>Micromonosporaceae</taxon>
        <taxon>Paractinoplanes</taxon>
    </lineage>
</organism>
<evidence type="ECO:0000313" key="3">
    <source>
        <dbReference type="Proteomes" id="UP000598996"/>
    </source>
</evidence>
<accession>A0ABS1W1F1</accession>
<proteinExistence type="predicted"/>